<dbReference type="Proteomes" id="UP001161757">
    <property type="component" value="Unassembled WGS sequence"/>
</dbReference>
<reference evidence="3" key="3">
    <citation type="submission" date="2023-01" db="EMBL/GenBank/DDBJ databases">
        <title>Exophiala dermititidis isolated from Cystic Fibrosis Patient.</title>
        <authorList>
            <person name="Kurbessoian T."/>
            <person name="Crocker A."/>
            <person name="Murante D."/>
            <person name="Hogan D.A."/>
            <person name="Stajich J.E."/>
        </authorList>
    </citation>
    <scope>NUCLEOTIDE SEQUENCE</scope>
    <source>
        <strain evidence="3">Ex8</strain>
    </source>
</reference>
<name>A0A455R6G0_EXODE</name>
<dbReference type="OMA" id="TNKPEWR"/>
<dbReference type="AlphaFoldDB" id="A0A455R6G0"/>
<gene>
    <name evidence="2" type="primary">estE</name>
    <name evidence="3" type="ORF">HRR80_005038</name>
</gene>
<organism evidence="2">
    <name type="scientific">Exophiala dermatitidis</name>
    <name type="common">Black yeast-like fungus</name>
    <name type="synonym">Wangiella dermatitidis</name>
    <dbReference type="NCBI Taxonomy" id="5970"/>
    <lineage>
        <taxon>Eukaryota</taxon>
        <taxon>Fungi</taxon>
        <taxon>Dikarya</taxon>
        <taxon>Ascomycota</taxon>
        <taxon>Pezizomycotina</taxon>
        <taxon>Eurotiomycetes</taxon>
        <taxon>Chaetothyriomycetidae</taxon>
        <taxon>Chaetothyriales</taxon>
        <taxon>Herpotrichiellaceae</taxon>
        <taxon>Exophiala</taxon>
    </lineage>
</organism>
<dbReference type="VEuPathDB" id="FungiDB:HMPREF1120_02759"/>
<feature type="domain" description="Beta-lactamase-related" evidence="1">
    <location>
        <begin position="16"/>
        <end position="367"/>
    </location>
</feature>
<dbReference type="InterPro" id="IPR052907">
    <property type="entry name" value="Beta-lactamase/esterase"/>
</dbReference>
<evidence type="ECO:0000313" key="3">
    <source>
        <dbReference type="EMBL" id="KAJ8990980.1"/>
    </source>
</evidence>
<dbReference type="EMBL" id="LC387563">
    <property type="protein sequence ID" value="BBE37940.1"/>
    <property type="molecule type" value="Genomic_DNA"/>
</dbReference>
<dbReference type="InterPro" id="IPR012338">
    <property type="entry name" value="Beta-lactam/transpept-like"/>
</dbReference>
<dbReference type="Pfam" id="PF00144">
    <property type="entry name" value="Beta-lactamase"/>
    <property type="match status" value="1"/>
</dbReference>
<reference evidence="2" key="2">
    <citation type="journal article" date="2019" name="Biosci. Biotechnol. Biochem.">
        <title>A novel method of producing the pharmaceutical intermediate (R)-2-chloromandelic acid by bioconversion.</title>
        <authorList>
            <person name="Yamamura E.T."/>
            <person name="Kita S."/>
        </authorList>
    </citation>
    <scope>NUCLEOTIDE SEQUENCE</scope>
    <source>
        <strain evidence="2">NBRC 6857</strain>
    </source>
</reference>
<dbReference type="PANTHER" id="PTHR43319">
    <property type="entry name" value="BETA-LACTAMASE-RELATED"/>
    <property type="match status" value="1"/>
</dbReference>
<accession>A0A455R6G0</accession>
<dbReference type="InterPro" id="IPR001466">
    <property type="entry name" value="Beta-lactam-related"/>
</dbReference>
<dbReference type="EMBL" id="JAJGCB010000009">
    <property type="protein sequence ID" value="KAJ8990980.1"/>
    <property type="molecule type" value="Genomic_DNA"/>
</dbReference>
<dbReference type="PANTHER" id="PTHR43319:SF3">
    <property type="entry name" value="BETA-LACTAMASE-RELATED DOMAIN-CONTAINING PROTEIN"/>
    <property type="match status" value="1"/>
</dbReference>
<evidence type="ECO:0000259" key="1">
    <source>
        <dbReference type="Pfam" id="PF00144"/>
    </source>
</evidence>
<protein>
    <submittedName>
        <fullName evidence="2">Esterase</fullName>
    </submittedName>
</protein>
<reference evidence="2" key="1">
    <citation type="submission" date="2018-06" db="EMBL/GenBank/DDBJ databases">
        <authorList>
            <person name="Yamamura E.-T."/>
        </authorList>
    </citation>
    <scope>NUCLEOTIDE SEQUENCE</scope>
    <source>
        <strain evidence="2">NBRC 6857</strain>
    </source>
</reference>
<sequence>MAAEVQGHTEAAFEPLRQLMQELIASGEELGASLVIDIDGKTVVDIWGGWADEEHTQPWTRDTITNIWSSTKTVAALATLILVDRGLLDVDAPVAKYWPEFGAEGKQDVLVRHLLSHTSGVSGWEKPNMTVEEVEDLSVSVPLLAGQKPWWSPPGSVSGYHSLTYGHLLGELVRRVTPDNKPMKQFVRDEIARPLGADLQIGAEEKDWSRIAPVVPPPPAPFDITKMNPNSVLVKTFANPMLDARVVVTPGWRRADISAANGHSNARGLARVLSTVTRGGSVDGVKLLSQKTIDRIFDVQSDGPDLVVGVPVTFGIGYGLAGPGTAQSVPWLPKSGRVCFWGGWGGSFILMDLDRKVTFSYVMNKMGAGILGSTRSEAYFRAAYKALGVEGY</sequence>
<dbReference type="SUPFAM" id="SSF56601">
    <property type="entry name" value="beta-lactamase/transpeptidase-like"/>
    <property type="match status" value="1"/>
</dbReference>
<proteinExistence type="predicted"/>
<dbReference type="Gene3D" id="3.40.710.10">
    <property type="entry name" value="DD-peptidase/beta-lactamase superfamily"/>
    <property type="match status" value="1"/>
</dbReference>
<evidence type="ECO:0000313" key="2">
    <source>
        <dbReference type="EMBL" id="BBE37940.1"/>
    </source>
</evidence>